<dbReference type="KEGG" id="ccho:CCHOA_05890"/>
<dbReference type="OrthoDB" id="9815130at2"/>
<keyword evidence="10" id="KW-0862">Zinc</keyword>
<evidence type="ECO:0000256" key="14">
    <source>
        <dbReference type="SAM" id="MobiDB-lite"/>
    </source>
</evidence>
<keyword evidence="17" id="KW-1185">Reference proteome</keyword>
<feature type="domain" description="tRNA synthetases class I catalytic" evidence="15">
    <location>
        <begin position="42"/>
        <end position="343"/>
    </location>
</feature>
<organism evidence="16 17">
    <name type="scientific">Corynebacterium choanae</name>
    <dbReference type="NCBI Taxonomy" id="1862358"/>
    <lineage>
        <taxon>Bacteria</taxon>
        <taxon>Bacillati</taxon>
        <taxon>Actinomycetota</taxon>
        <taxon>Actinomycetes</taxon>
        <taxon>Mycobacteriales</taxon>
        <taxon>Corynebacteriaceae</taxon>
        <taxon>Corynebacterium</taxon>
    </lineage>
</organism>
<dbReference type="GO" id="GO:0006423">
    <property type="term" value="P:cysteinyl-tRNA aminoacylation"/>
    <property type="evidence" value="ECO:0007669"/>
    <property type="project" value="TreeGrafter"/>
</dbReference>
<reference evidence="16 17" key="1">
    <citation type="submission" date="2018-11" db="EMBL/GenBank/DDBJ databases">
        <authorList>
            <person name="Kleinhagauer T."/>
            <person name="Glaeser S.P."/>
            <person name="Spergser J."/>
            <person name="Ruckert C."/>
            <person name="Kaempfer P."/>
            <person name="Busse H.-J."/>
        </authorList>
    </citation>
    <scope>NUCLEOTIDE SEQUENCE [LARGE SCALE GENOMIC DNA]</scope>
    <source>
        <strain evidence="16 17">200CH</strain>
    </source>
</reference>
<evidence type="ECO:0000256" key="10">
    <source>
        <dbReference type="ARBA" id="ARBA00022833"/>
    </source>
</evidence>
<proteinExistence type="inferred from homology"/>
<dbReference type="InterPro" id="IPR024909">
    <property type="entry name" value="Cys-tRNA/MSH_ligase"/>
</dbReference>
<dbReference type="InterPro" id="IPR017812">
    <property type="entry name" value="Mycothiol_ligase_MshC"/>
</dbReference>
<dbReference type="InterPro" id="IPR032678">
    <property type="entry name" value="tRNA-synt_1_cat_dom"/>
</dbReference>
<evidence type="ECO:0000256" key="1">
    <source>
        <dbReference type="ARBA" id="ARBA00001947"/>
    </source>
</evidence>
<keyword evidence="7 16" id="KW-0436">Ligase</keyword>
<evidence type="ECO:0000256" key="9">
    <source>
        <dbReference type="ARBA" id="ARBA00022741"/>
    </source>
</evidence>
<keyword evidence="11" id="KW-0067">ATP-binding</keyword>
<dbReference type="Gene3D" id="1.20.120.640">
    <property type="entry name" value="Anticodon-binding domain of a subclass of class I aminoacyl-tRNA synthetases"/>
    <property type="match status" value="1"/>
</dbReference>
<dbReference type="GO" id="GO:0005524">
    <property type="term" value="F:ATP binding"/>
    <property type="evidence" value="ECO:0007669"/>
    <property type="project" value="UniProtKB-KW"/>
</dbReference>
<evidence type="ECO:0000256" key="6">
    <source>
        <dbReference type="ARBA" id="ARBA00020068"/>
    </source>
</evidence>
<dbReference type="AlphaFoldDB" id="A0A3G6J9K8"/>
<comment type="similarity">
    <text evidence="3">Belongs to the class-I aminoacyl-tRNA synthetase family. MshC subfamily.</text>
</comment>
<evidence type="ECO:0000313" key="16">
    <source>
        <dbReference type="EMBL" id="AZA13578.1"/>
    </source>
</evidence>
<dbReference type="Pfam" id="PF01406">
    <property type="entry name" value="tRNA-synt_1e"/>
    <property type="match status" value="1"/>
</dbReference>
<comment type="cofactor">
    <cofactor evidence="1">
        <name>Zn(2+)</name>
        <dbReference type="ChEBI" id="CHEBI:29105"/>
    </cofactor>
</comment>
<evidence type="ECO:0000256" key="2">
    <source>
        <dbReference type="ARBA" id="ARBA00003679"/>
    </source>
</evidence>
<evidence type="ECO:0000256" key="8">
    <source>
        <dbReference type="ARBA" id="ARBA00022723"/>
    </source>
</evidence>
<dbReference type="Gene3D" id="3.40.50.620">
    <property type="entry name" value="HUPs"/>
    <property type="match status" value="1"/>
</dbReference>
<gene>
    <name evidence="16" type="primary">mshC</name>
    <name evidence="16" type="ORF">CCHOA_05890</name>
</gene>
<dbReference type="GO" id="GO:0005829">
    <property type="term" value="C:cytosol"/>
    <property type="evidence" value="ECO:0007669"/>
    <property type="project" value="TreeGrafter"/>
</dbReference>
<protein>
    <recommendedName>
        <fullName evidence="6">L-cysteine:1D-myo-inositol 2-amino-2-deoxy-alpha-D-glucopyranoside ligase</fullName>
        <ecNumber evidence="5">6.3.1.13</ecNumber>
    </recommendedName>
    <alternativeName>
        <fullName evidence="12">Mycothiol ligase</fullName>
    </alternativeName>
</protein>
<dbReference type="EMBL" id="CP033896">
    <property type="protein sequence ID" value="AZA13578.1"/>
    <property type="molecule type" value="Genomic_DNA"/>
</dbReference>
<dbReference type="GO" id="GO:0035446">
    <property type="term" value="F:cysteine-glucosaminylinositol ligase activity"/>
    <property type="evidence" value="ECO:0007669"/>
    <property type="project" value="UniProtKB-EC"/>
</dbReference>
<dbReference type="SUPFAM" id="SSF52374">
    <property type="entry name" value="Nucleotidylyl transferase"/>
    <property type="match status" value="1"/>
</dbReference>
<evidence type="ECO:0000256" key="7">
    <source>
        <dbReference type="ARBA" id="ARBA00022598"/>
    </source>
</evidence>
<keyword evidence="8" id="KW-0479">Metal-binding</keyword>
<evidence type="ECO:0000256" key="11">
    <source>
        <dbReference type="ARBA" id="ARBA00022840"/>
    </source>
</evidence>
<sequence length="639" mass="68519">MRSWPQPKLYPLSKTPVQLQLFDAAADAVTPIPLPAKPGELAGLYVCGITPYDATHLGHAATYVAFDVIHRFLLDMGYQVRFVQNVTDIDDPLFERADRDGVDWKALGNEQIDLFRSDMEALSVIPPQDYVAVTDSIDEVIALIARLVEGGVTYSVTDDEGRSDLYVSVSATDQFGYVSNADRETMLALFAERGGDPEREGKRDPLDALIWRAERPGEPAWDSPFGRGRPGWHIECAAIAANRLDPGSSFLIQGGGSDLVFPHHEYTAAHVEAAHGIKRMARWYTHAGMIGLDGTKMSKSLGNLVFVHKLLTQGHHPAAIRLSLLAGHYRTDRDFSATLLAEQQRRLESWQQLVTHEVDPALAVAVTVALRQRLADDLDTPGALAVVDAACRLVLGAGGYVDPFLPADEHSAVELVLAAMMEFVASQHADTLAAIDHPGEYIAHTVANLLGVALLETSVGSDSVTGQACAPVSAGDPSNRSDAAAPAPAGQVAQSTTQQADDEFVCDDADSAAGFIDELRSYHQGQHLSPEEKACFDPLLDAAVIDALAKLWDVLPGRLAACTGDARVSAFAAWWGEVLLVNEQAAGELFDDPADAVRIAAISAQLAAAGGIPVTLARQIVQTRDAAELAAVRQELGVR</sequence>
<dbReference type="InterPro" id="IPR014729">
    <property type="entry name" value="Rossmann-like_a/b/a_fold"/>
</dbReference>
<comment type="catalytic activity">
    <reaction evidence="13">
        <text>1D-myo-inositol 2-amino-2-deoxy-alpha-D-glucopyranoside + L-cysteine + ATP = 1D-myo-inositol 2-(L-cysteinylamino)-2-deoxy-alpha-D-glucopyranoside + AMP + diphosphate + H(+)</text>
        <dbReference type="Rhea" id="RHEA:26176"/>
        <dbReference type="ChEBI" id="CHEBI:15378"/>
        <dbReference type="ChEBI" id="CHEBI:30616"/>
        <dbReference type="ChEBI" id="CHEBI:33019"/>
        <dbReference type="ChEBI" id="CHEBI:35235"/>
        <dbReference type="ChEBI" id="CHEBI:58886"/>
        <dbReference type="ChEBI" id="CHEBI:58887"/>
        <dbReference type="ChEBI" id="CHEBI:456215"/>
        <dbReference type="EC" id="6.3.1.13"/>
    </reaction>
</comment>
<comment type="subunit">
    <text evidence="4">Monomer.</text>
</comment>
<evidence type="ECO:0000313" key="17">
    <source>
        <dbReference type="Proteomes" id="UP000269019"/>
    </source>
</evidence>
<dbReference type="GO" id="GO:0004817">
    <property type="term" value="F:cysteine-tRNA ligase activity"/>
    <property type="evidence" value="ECO:0007669"/>
    <property type="project" value="TreeGrafter"/>
</dbReference>
<dbReference type="PRINTS" id="PR00983">
    <property type="entry name" value="TRNASYNTHCYS"/>
</dbReference>
<evidence type="ECO:0000256" key="5">
    <source>
        <dbReference type="ARBA" id="ARBA00012088"/>
    </source>
</evidence>
<evidence type="ECO:0000256" key="12">
    <source>
        <dbReference type="ARBA" id="ARBA00033376"/>
    </source>
</evidence>
<dbReference type="EC" id="6.3.1.13" evidence="5"/>
<evidence type="ECO:0000256" key="13">
    <source>
        <dbReference type="ARBA" id="ARBA00048350"/>
    </source>
</evidence>
<dbReference type="GO" id="GO:0010125">
    <property type="term" value="P:mycothiol biosynthetic process"/>
    <property type="evidence" value="ECO:0007669"/>
    <property type="project" value="InterPro"/>
</dbReference>
<keyword evidence="9" id="KW-0547">Nucleotide-binding</keyword>
<dbReference type="GO" id="GO:0046872">
    <property type="term" value="F:metal ion binding"/>
    <property type="evidence" value="ECO:0007669"/>
    <property type="project" value="UniProtKB-KW"/>
</dbReference>
<dbReference type="Proteomes" id="UP000269019">
    <property type="component" value="Chromosome"/>
</dbReference>
<feature type="region of interest" description="Disordered" evidence="14">
    <location>
        <begin position="466"/>
        <end position="500"/>
    </location>
</feature>
<evidence type="ECO:0000259" key="15">
    <source>
        <dbReference type="Pfam" id="PF01406"/>
    </source>
</evidence>
<evidence type="ECO:0000256" key="4">
    <source>
        <dbReference type="ARBA" id="ARBA00011245"/>
    </source>
</evidence>
<dbReference type="PANTHER" id="PTHR10890:SF3">
    <property type="entry name" value="CYSTEINE--TRNA LIGASE, CYTOPLASMIC"/>
    <property type="match status" value="1"/>
</dbReference>
<dbReference type="PANTHER" id="PTHR10890">
    <property type="entry name" value="CYSTEINYL-TRNA SYNTHETASE"/>
    <property type="match status" value="1"/>
</dbReference>
<evidence type="ECO:0000256" key="3">
    <source>
        <dbReference type="ARBA" id="ARBA00007723"/>
    </source>
</evidence>
<comment type="function">
    <text evidence="2">Catalyzes the ATP-dependent condensation of GlcN-Ins and L-cysteine to form L-Cys-GlcN-Ins.</text>
</comment>
<name>A0A3G6J9K8_9CORY</name>
<accession>A0A3G6J9K8</accession>
<dbReference type="NCBIfam" id="TIGR03447">
    <property type="entry name" value="mycothiol_MshC"/>
    <property type="match status" value="1"/>
</dbReference>